<dbReference type="Proteomes" id="UP001458880">
    <property type="component" value="Unassembled WGS sequence"/>
</dbReference>
<evidence type="ECO:0000313" key="3">
    <source>
        <dbReference type="Proteomes" id="UP001458880"/>
    </source>
</evidence>
<accession>A0AAW1ICE1</accession>
<feature type="region of interest" description="Disordered" evidence="1">
    <location>
        <begin position="90"/>
        <end position="113"/>
    </location>
</feature>
<name>A0AAW1ICE1_POPJA</name>
<dbReference type="EMBL" id="JASPKY010000675">
    <property type="protein sequence ID" value="KAK9686920.1"/>
    <property type="molecule type" value="Genomic_DNA"/>
</dbReference>
<organism evidence="2 3">
    <name type="scientific">Popillia japonica</name>
    <name type="common">Japanese beetle</name>
    <dbReference type="NCBI Taxonomy" id="7064"/>
    <lineage>
        <taxon>Eukaryota</taxon>
        <taxon>Metazoa</taxon>
        <taxon>Ecdysozoa</taxon>
        <taxon>Arthropoda</taxon>
        <taxon>Hexapoda</taxon>
        <taxon>Insecta</taxon>
        <taxon>Pterygota</taxon>
        <taxon>Neoptera</taxon>
        <taxon>Endopterygota</taxon>
        <taxon>Coleoptera</taxon>
        <taxon>Polyphaga</taxon>
        <taxon>Scarabaeiformia</taxon>
        <taxon>Scarabaeidae</taxon>
        <taxon>Rutelinae</taxon>
        <taxon>Popillia</taxon>
    </lineage>
</organism>
<protein>
    <submittedName>
        <fullName evidence="2">Uncharacterized protein</fullName>
    </submittedName>
</protein>
<proteinExistence type="predicted"/>
<gene>
    <name evidence="2" type="ORF">QE152_g36837</name>
</gene>
<sequence>MRHQIIRHINLKESLTEQNSYLRGLISVLPIQRGRPRNVEAKANLREASYLYRVRCAGDGVATQEIVCFLSIHGIKRKKIEYLVSSLKTKGNAPKDKRGKHHNHCSKLSDEIL</sequence>
<dbReference type="AlphaFoldDB" id="A0AAW1ICE1"/>
<reference evidence="2 3" key="1">
    <citation type="journal article" date="2024" name="BMC Genomics">
        <title>De novo assembly and annotation of Popillia japonica's genome with initial clues to its potential as an invasive pest.</title>
        <authorList>
            <person name="Cucini C."/>
            <person name="Boschi S."/>
            <person name="Funari R."/>
            <person name="Cardaioli E."/>
            <person name="Iannotti N."/>
            <person name="Marturano G."/>
            <person name="Paoli F."/>
            <person name="Bruttini M."/>
            <person name="Carapelli A."/>
            <person name="Frati F."/>
            <person name="Nardi F."/>
        </authorList>
    </citation>
    <scope>NUCLEOTIDE SEQUENCE [LARGE SCALE GENOMIC DNA]</scope>
    <source>
        <strain evidence="2">DMR45628</strain>
    </source>
</reference>
<comment type="caution">
    <text evidence="2">The sequence shown here is derived from an EMBL/GenBank/DDBJ whole genome shotgun (WGS) entry which is preliminary data.</text>
</comment>
<evidence type="ECO:0000313" key="2">
    <source>
        <dbReference type="EMBL" id="KAK9686920.1"/>
    </source>
</evidence>
<keyword evidence="3" id="KW-1185">Reference proteome</keyword>
<evidence type="ECO:0000256" key="1">
    <source>
        <dbReference type="SAM" id="MobiDB-lite"/>
    </source>
</evidence>